<dbReference type="CDD" id="cd09991">
    <property type="entry name" value="HDAC_classI"/>
    <property type="match status" value="1"/>
</dbReference>
<dbReference type="AlphaFoldDB" id="F2TZA5"/>
<dbReference type="PRINTS" id="PR01271">
    <property type="entry name" value="HISDACETLASE"/>
</dbReference>
<dbReference type="FunCoup" id="F2TZA5">
    <property type="interactions" value="2007"/>
</dbReference>
<name>F2TZA5_SALR5</name>
<dbReference type="PANTHER" id="PTHR10625:SF10">
    <property type="entry name" value="HISTONE DEACETYLASE HDAC1"/>
    <property type="match status" value="1"/>
</dbReference>
<evidence type="ECO:0000256" key="1">
    <source>
        <dbReference type="ARBA" id="ARBA00004123"/>
    </source>
</evidence>
<proteinExistence type="inferred from homology"/>
<evidence type="ECO:0000256" key="8">
    <source>
        <dbReference type="ARBA" id="ARBA00023242"/>
    </source>
</evidence>
<dbReference type="FunFam" id="3.40.800.20:FF:000001">
    <property type="entry name" value="Histone deacetylase"/>
    <property type="match status" value="1"/>
</dbReference>
<keyword evidence="3" id="KW-0678">Repressor</keyword>
<evidence type="ECO:0000256" key="3">
    <source>
        <dbReference type="ARBA" id="ARBA00022491"/>
    </source>
</evidence>
<dbReference type="InterPro" id="IPR037138">
    <property type="entry name" value="His_deacetylse_dom_sf"/>
</dbReference>
<dbReference type="InterPro" id="IPR023801">
    <property type="entry name" value="His_deacetylse_dom"/>
</dbReference>
<evidence type="ECO:0000256" key="4">
    <source>
        <dbReference type="ARBA" id="ARBA00022801"/>
    </source>
</evidence>
<protein>
    <recommendedName>
        <fullName evidence="2">histone deacetylase</fullName>
        <ecNumber evidence="2">3.5.1.98</ecNumber>
    </recommendedName>
</protein>
<keyword evidence="5" id="KW-0156">Chromatin regulator</keyword>
<dbReference type="InterPro" id="IPR023696">
    <property type="entry name" value="Ureohydrolase_dom_sf"/>
</dbReference>
<feature type="region of interest" description="Disordered" evidence="10">
    <location>
        <begin position="388"/>
        <end position="677"/>
    </location>
</feature>
<reference evidence="12" key="1">
    <citation type="submission" date="2009-08" db="EMBL/GenBank/DDBJ databases">
        <title>Annotation of Salpingoeca rosetta.</title>
        <authorList>
            <consortium name="The Broad Institute Genome Sequencing Platform"/>
            <person name="Russ C."/>
            <person name="Cuomo C."/>
            <person name="Burger G."/>
            <person name="Gray M.W."/>
            <person name="Holland P.W.H."/>
            <person name="King N."/>
            <person name="Lang F.B.F."/>
            <person name="Roger A.J."/>
            <person name="Ruiz-Trillo I."/>
            <person name="Young S.K."/>
            <person name="Zeng Q."/>
            <person name="Gargeya S."/>
            <person name="Alvarado L."/>
            <person name="Berlin A."/>
            <person name="Chapman S.B."/>
            <person name="Chen Z."/>
            <person name="Freedman E."/>
            <person name="Gellesch M."/>
            <person name="Goldberg J."/>
            <person name="Griggs A."/>
            <person name="Gujja S."/>
            <person name="Heilman E."/>
            <person name="Heiman D."/>
            <person name="Howarth C."/>
            <person name="Mehta T."/>
            <person name="Neiman D."/>
            <person name="Pearson M."/>
            <person name="Roberts A."/>
            <person name="Saif S."/>
            <person name="Shea T."/>
            <person name="Shenoy N."/>
            <person name="Sisk P."/>
            <person name="Stolte C."/>
            <person name="Sykes S."/>
            <person name="White J."/>
            <person name="Yandava C."/>
            <person name="Haas B."/>
            <person name="Nusbaum C."/>
            <person name="Birren B."/>
        </authorList>
    </citation>
    <scope>NUCLEOTIDE SEQUENCE [LARGE SCALE GENOMIC DNA]</scope>
    <source>
        <strain evidence="12">ATCC 50818</strain>
    </source>
</reference>
<dbReference type="Pfam" id="PF00850">
    <property type="entry name" value="Hist_deacetyl"/>
    <property type="match status" value="1"/>
</dbReference>
<dbReference type="OrthoDB" id="1918432at2759"/>
<feature type="compositionally biased region" description="Low complexity" evidence="10">
    <location>
        <begin position="580"/>
        <end position="665"/>
    </location>
</feature>
<comment type="subcellular location">
    <subcellularLocation>
        <location evidence="1">Nucleus</location>
    </subcellularLocation>
</comment>
<dbReference type="InterPro" id="IPR003084">
    <property type="entry name" value="HDAC_I/II"/>
</dbReference>
<dbReference type="PRINTS" id="PR01270">
    <property type="entry name" value="HDASUPER"/>
</dbReference>
<dbReference type="InParanoid" id="F2TZA5"/>
<evidence type="ECO:0000256" key="5">
    <source>
        <dbReference type="ARBA" id="ARBA00022853"/>
    </source>
</evidence>
<dbReference type="SUPFAM" id="SSF52768">
    <property type="entry name" value="Arginase/deacetylase"/>
    <property type="match status" value="1"/>
</dbReference>
<dbReference type="Proteomes" id="UP000007799">
    <property type="component" value="Unassembled WGS sequence"/>
</dbReference>
<dbReference type="eggNOG" id="KOG1342">
    <property type="taxonomic scope" value="Eukaryota"/>
</dbReference>
<evidence type="ECO:0000313" key="13">
    <source>
        <dbReference type="Proteomes" id="UP000007799"/>
    </source>
</evidence>
<dbReference type="STRING" id="946362.F2TZA5"/>
<comment type="similarity">
    <text evidence="9">Belongs to the histone deacetylase family. HD Type 1 subfamily.</text>
</comment>
<dbReference type="GeneID" id="16078480"/>
<evidence type="ECO:0000256" key="9">
    <source>
        <dbReference type="ARBA" id="ARBA00061569"/>
    </source>
</evidence>
<dbReference type="EC" id="3.5.1.98" evidence="2"/>
<evidence type="ECO:0000256" key="2">
    <source>
        <dbReference type="ARBA" id="ARBA00012111"/>
    </source>
</evidence>
<dbReference type="Gene3D" id="3.40.800.20">
    <property type="entry name" value="Histone deacetylase domain"/>
    <property type="match status" value="1"/>
</dbReference>
<dbReference type="GO" id="GO:0141221">
    <property type="term" value="F:histone deacetylase activity, hydrolytic mechanism"/>
    <property type="evidence" value="ECO:0007669"/>
    <property type="project" value="UniProtKB-EC"/>
</dbReference>
<feature type="compositionally biased region" description="Basic and acidic residues" evidence="10">
    <location>
        <begin position="397"/>
        <end position="425"/>
    </location>
</feature>
<evidence type="ECO:0000259" key="11">
    <source>
        <dbReference type="Pfam" id="PF00850"/>
    </source>
</evidence>
<dbReference type="GO" id="GO:0031507">
    <property type="term" value="P:heterochromatin formation"/>
    <property type="evidence" value="ECO:0007669"/>
    <property type="project" value="TreeGrafter"/>
</dbReference>
<feature type="compositionally biased region" description="Low complexity" evidence="10">
    <location>
        <begin position="475"/>
        <end position="496"/>
    </location>
</feature>
<evidence type="ECO:0000256" key="6">
    <source>
        <dbReference type="ARBA" id="ARBA00023015"/>
    </source>
</evidence>
<dbReference type="KEGG" id="sre:PTSG_01904"/>
<gene>
    <name evidence="12" type="ORF">PTSG_01904</name>
</gene>
<keyword evidence="4" id="KW-0378">Hydrolase</keyword>
<dbReference type="PANTHER" id="PTHR10625">
    <property type="entry name" value="HISTONE DEACETYLASE HDAC1-RELATED"/>
    <property type="match status" value="1"/>
</dbReference>
<evidence type="ECO:0000256" key="10">
    <source>
        <dbReference type="SAM" id="MobiDB-lite"/>
    </source>
</evidence>
<keyword evidence="7" id="KW-0804">Transcription</keyword>
<evidence type="ECO:0000313" key="12">
    <source>
        <dbReference type="EMBL" id="EGD78929.1"/>
    </source>
</evidence>
<dbReference type="EMBL" id="GL832957">
    <property type="protein sequence ID" value="EGD78929.1"/>
    <property type="molecule type" value="Genomic_DNA"/>
</dbReference>
<keyword evidence="13" id="KW-1185">Reference proteome</keyword>
<accession>F2TZA5</accession>
<feature type="compositionally biased region" description="Polar residues" evidence="10">
    <location>
        <begin position="667"/>
        <end position="677"/>
    </location>
</feature>
<feature type="compositionally biased region" description="Basic and acidic residues" evidence="10">
    <location>
        <begin position="440"/>
        <end position="461"/>
    </location>
</feature>
<keyword evidence="8" id="KW-0539">Nucleus</keyword>
<feature type="compositionally biased region" description="Low complexity" evidence="10">
    <location>
        <begin position="519"/>
        <end position="556"/>
    </location>
</feature>
<dbReference type="RefSeq" id="XP_004997885.1">
    <property type="nucleotide sequence ID" value="XM_004997828.1"/>
</dbReference>
<organism evidence="13">
    <name type="scientific">Salpingoeca rosetta (strain ATCC 50818 / BSB-021)</name>
    <dbReference type="NCBI Taxonomy" id="946362"/>
    <lineage>
        <taxon>Eukaryota</taxon>
        <taxon>Choanoflagellata</taxon>
        <taxon>Craspedida</taxon>
        <taxon>Salpingoecidae</taxon>
        <taxon>Salpingoeca</taxon>
    </lineage>
</organism>
<dbReference type="InterPro" id="IPR000286">
    <property type="entry name" value="HDACs"/>
</dbReference>
<feature type="domain" description="Histone deacetylase" evidence="11">
    <location>
        <begin position="25"/>
        <end position="314"/>
    </location>
</feature>
<keyword evidence="6" id="KW-0805">Transcription regulation</keyword>
<evidence type="ECO:0000256" key="7">
    <source>
        <dbReference type="ARBA" id="ARBA00023163"/>
    </source>
</evidence>
<sequence>MASRRTRVAYYYDFDVGNYYYGPGHPMKPHRIRMAHNLILNYGLYKKMEVYRPHRATFEDMTKYHSDEYVSFIRDMDPDKLEASPPDSARFNVGDDCPVFDGLYEFCQLSAGGSLAGAAKLNSKQCDIAINWAGGLHHAKKSEASGFCYVNDIVLGILELLKRHQRVLYVDIDIHHGDGVEEAFYCTNRVMTVSFHKFGEYFPGTGDIGDIGHGEGKNYAVNVPLKDGMNDECYELIFKPVMDHIMQFYDPGAVVLQCGADSLAGDRLGCFNLSLKGHAKCVEHMKSYNKPLLLLGGGGYTIRNVARCWTYETSVALGTEISDELPFNDYYEYFGPDFRLHITPGNAENFNSKQDIDQIIGTIMSNLKSSQATPGVQSRALLDITRVEDEGDADAQDPDKRTQYENDRHVEHDADLSASDGEGKAKHQHNYGRAMDVDDAAEKKQEEAEHQPKEEQEDKAAGHAAAAADQEETTQEQPAADSATTAATTADTAASAEQTQPASMEMGGDDAATSKQPDAPATAPEAETTPAGNAEVHQQQEPQQAQPQHQPSEQAEVATAVSEASNAGDAAHQQEGASEAATAPTDATTATTTAPATAPPKTDNAAETTTATSSTPAPAATTTTTTTTTMTPSVAPPATTTTAPAAPAPATTAPAPVTTDVTAAPQTEASMDTSADA</sequence>
<dbReference type="GO" id="GO:0016581">
    <property type="term" value="C:NuRD complex"/>
    <property type="evidence" value="ECO:0007669"/>
    <property type="project" value="TreeGrafter"/>
</dbReference>